<feature type="compositionally biased region" description="Polar residues" evidence="1">
    <location>
        <begin position="138"/>
        <end position="149"/>
    </location>
</feature>
<dbReference type="InterPro" id="IPR011086">
    <property type="entry name" value="DUF1521"/>
</dbReference>
<feature type="region of interest" description="Disordered" evidence="1">
    <location>
        <begin position="277"/>
        <end position="307"/>
    </location>
</feature>
<evidence type="ECO:0000313" key="5">
    <source>
        <dbReference type="Proteomes" id="UP000518681"/>
    </source>
</evidence>
<proteinExistence type="predicted"/>
<feature type="compositionally biased region" description="Polar residues" evidence="1">
    <location>
        <begin position="71"/>
        <end position="100"/>
    </location>
</feature>
<reference evidence="4" key="2">
    <citation type="submission" date="2022-08" db="EMBL/GenBank/DDBJ databases">
        <authorList>
            <person name="Kim S.-J."/>
        </authorList>
    </citation>
    <scope>NUCLEOTIDE SEQUENCE</scope>
    <source>
        <strain evidence="4">KJ</strain>
    </source>
</reference>
<feature type="compositionally biased region" description="Basic and acidic residues" evidence="1">
    <location>
        <begin position="297"/>
        <end position="307"/>
    </location>
</feature>
<feature type="region of interest" description="Disordered" evidence="1">
    <location>
        <begin position="21"/>
        <end position="40"/>
    </location>
</feature>
<evidence type="ECO:0000256" key="1">
    <source>
        <dbReference type="SAM" id="MobiDB-lite"/>
    </source>
</evidence>
<feature type="region of interest" description="Disordered" evidence="1">
    <location>
        <begin position="71"/>
        <end position="149"/>
    </location>
</feature>
<dbReference type="Proteomes" id="UP001246473">
    <property type="component" value="Unassembled WGS sequence"/>
</dbReference>
<gene>
    <name evidence="3" type="ORF">GGD69_007870</name>
    <name evidence="4" type="ORF">ParKJ_19525</name>
</gene>
<evidence type="ECO:0000313" key="6">
    <source>
        <dbReference type="Proteomes" id="UP001246473"/>
    </source>
</evidence>
<dbReference type="AlphaFoldDB" id="A0AAP1PQ79"/>
<dbReference type="Proteomes" id="UP000518681">
    <property type="component" value="Unassembled WGS sequence"/>
</dbReference>
<protein>
    <submittedName>
        <fullName evidence="4">DUF1521 domain-containing protein</fullName>
    </submittedName>
</protein>
<feature type="compositionally biased region" description="Low complexity" evidence="1">
    <location>
        <begin position="167"/>
        <end position="182"/>
    </location>
</feature>
<evidence type="ECO:0000313" key="4">
    <source>
        <dbReference type="EMBL" id="MDT8839619.1"/>
    </source>
</evidence>
<feature type="compositionally biased region" description="Polar residues" evidence="1">
    <location>
        <begin position="107"/>
        <end position="120"/>
    </location>
</feature>
<accession>A0AAP1PQ79</accession>
<comment type="caution">
    <text evidence="4">The sequence shown here is derived from an EMBL/GenBank/DDBJ whole genome shotgun (WGS) entry which is preliminary data.</text>
</comment>
<feature type="domain" description="DUF1521" evidence="2">
    <location>
        <begin position="146"/>
        <end position="303"/>
    </location>
</feature>
<dbReference type="Pfam" id="PF07481">
    <property type="entry name" value="DUF1521"/>
    <property type="match status" value="1"/>
</dbReference>
<organism evidence="4 6">
    <name type="scientific">Paraburkholderia fungorum</name>
    <dbReference type="NCBI Taxonomy" id="134537"/>
    <lineage>
        <taxon>Bacteria</taxon>
        <taxon>Pseudomonadati</taxon>
        <taxon>Pseudomonadota</taxon>
        <taxon>Betaproteobacteria</taxon>
        <taxon>Burkholderiales</taxon>
        <taxon>Burkholderiaceae</taxon>
        <taxon>Paraburkholderia</taxon>
    </lineage>
</organism>
<feature type="region of interest" description="Disordered" evidence="1">
    <location>
        <begin position="167"/>
        <end position="186"/>
    </location>
</feature>
<dbReference type="EMBL" id="JANSLM010000006">
    <property type="protein sequence ID" value="MDT8839619.1"/>
    <property type="molecule type" value="Genomic_DNA"/>
</dbReference>
<sequence length="307" mass="32642">MQAAMQINASFNPHVANAAATTRNAQWQQPAATPFNNGRNALGQMSNMASGFSKASFSVYGQSTGNGQTSTFYAQANFSNPGRSANQQPASRGGYNNQPVNRHDTGSRGNTSAPSRNNCPERTPPRNDCGCPSKGRTEQTQWTATPVTNNKASIDLGNYKLDFNKSDSSMTMTSKSSGDTTKIWGDPHLTQHANGANSSTAMFNGPMTFQLPDNTKVTVGTQADKNNKSVSYADSVTITHGNDAYQVTGLSQQNSTGLSVQKSHDGRALDAATPDGYTLVANRNGSGFVDPKTGKQPTEDEIRKANT</sequence>
<name>A0AAP1PQ79_9BURK</name>
<dbReference type="EMBL" id="JACIIK010000021">
    <property type="protein sequence ID" value="MBB6206968.1"/>
    <property type="molecule type" value="Genomic_DNA"/>
</dbReference>
<dbReference type="RefSeq" id="WP_167440599.1">
    <property type="nucleotide sequence ID" value="NZ_JACIII010000022.1"/>
</dbReference>
<evidence type="ECO:0000259" key="2">
    <source>
        <dbReference type="Pfam" id="PF07481"/>
    </source>
</evidence>
<evidence type="ECO:0000313" key="3">
    <source>
        <dbReference type="EMBL" id="MBB6206968.1"/>
    </source>
</evidence>
<reference evidence="3 5" key="1">
    <citation type="submission" date="2020-08" db="EMBL/GenBank/DDBJ databases">
        <title>Genomic Encyclopedia of Type Strains, Phase IV (KMG-V): Genome sequencing to study the core and pangenomes of soil and plant-associated prokaryotes.</title>
        <authorList>
            <person name="Whitman W."/>
        </authorList>
    </citation>
    <scope>NUCLEOTIDE SEQUENCE [LARGE SCALE GENOMIC DNA]</scope>
    <source>
        <strain evidence="3 5">SEMIA 4013</strain>
    </source>
</reference>